<gene>
    <name evidence="1" type="ORF">PGIGA_G00172970</name>
</gene>
<protein>
    <submittedName>
        <fullName evidence="1">Uncharacterized protein</fullName>
    </submittedName>
</protein>
<accession>A0ACC5XU13</accession>
<name>A0ACC5XU13_PANGG</name>
<organism evidence="1 2">
    <name type="scientific">Pangasianodon gigas</name>
    <name type="common">Mekong giant catfish</name>
    <name type="synonym">Pangasius gigas</name>
    <dbReference type="NCBI Taxonomy" id="30993"/>
    <lineage>
        <taxon>Eukaryota</taxon>
        <taxon>Metazoa</taxon>
        <taxon>Chordata</taxon>
        <taxon>Craniata</taxon>
        <taxon>Vertebrata</taxon>
        <taxon>Euteleostomi</taxon>
        <taxon>Actinopterygii</taxon>
        <taxon>Neopterygii</taxon>
        <taxon>Teleostei</taxon>
        <taxon>Ostariophysi</taxon>
        <taxon>Siluriformes</taxon>
        <taxon>Pangasiidae</taxon>
        <taxon>Pangasianodon</taxon>
    </lineage>
</organism>
<proteinExistence type="predicted"/>
<dbReference type="EMBL" id="CM040481">
    <property type="protein sequence ID" value="MCI4394808.1"/>
    <property type="molecule type" value="Genomic_DNA"/>
</dbReference>
<evidence type="ECO:0000313" key="2">
    <source>
        <dbReference type="Proteomes" id="UP000829447"/>
    </source>
</evidence>
<evidence type="ECO:0000313" key="1">
    <source>
        <dbReference type="EMBL" id="MCI4394808.1"/>
    </source>
</evidence>
<comment type="caution">
    <text evidence="1">The sequence shown here is derived from an EMBL/GenBank/DDBJ whole genome shotgun (WGS) entry which is preliminary data.</text>
</comment>
<sequence length="136" mass="15227">MCFSILTVRNTGSSRYIPISTSMAFHDAQSYCRQHHTDLASVRDVEEKSIIKKTVSSNSWVGLFRDLWKWSDRSNFSTIDWVSGKPWGVGKTDNCGNFINGQVDAAQCSEIMPFFCLSGELKSCSGSYFSLLSIAF</sequence>
<dbReference type="Proteomes" id="UP000829447">
    <property type="component" value="Linkage Group LG28"/>
</dbReference>
<reference evidence="1 2" key="1">
    <citation type="journal article" date="2022" name="bioRxiv">
        <title>An ancient truncated duplication of the anti-Mullerian hormone receptor type 2 gene is a potential conserved master sex determinant in the Pangasiidae catfish family.</title>
        <authorList>
            <person name="Wen M."/>
            <person name="Pan Q."/>
            <person name="Jouanno E."/>
            <person name="Montfort J."/>
            <person name="Zahm M."/>
            <person name="Cabau C."/>
            <person name="Klopp C."/>
            <person name="Iampietro C."/>
            <person name="Roques C."/>
            <person name="Bouchez O."/>
            <person name="Castinel A."/>
            <person name="Donnadieu C."/>
            <person name="Parrinello H."/>
            <person name="Poncet C."/>
            <person name="Belmonte E."/>
            <person name="Gautier V."/>
            <person name="Avarre J.-C."/>
            <person name="Dugue R."/>
            <person name="Gustiano R."/>
            <person name="Ha T.T.T."/>
            <person name="Campet M."/>
            <person name="Sriphairoj K."/>
            <person name="Ribolli J."/>
            <person name="de Almeida F.L."/>
            <person name="Desvignes T."/>
            <person name="Postlethwait J.H."/>
            <person name="Bucao C.F."/>
            <person name="Robinson-Rechavi M."/>
            <person name="Bobe J."/>
            <person name="Herpin A."/>
            <person name="Guiguen Y."/>
        </authorList>
    </citation>
    <scope>NUCLEOTIDE SEQUENCE [LARGE SCALE GENOMIC DNA]</scope>
    <source>
        <strain evidence="1">YG-Dec2019</strain>
    </source>
</reference>
<keyword evidence="2" id="KW-1185">Reference proteome</keyword>